<dbReference type="PROSITE" id="PS51358">
    <property type="entry name" value="NOP"/>
    <property type="match status" value="1"/>
</dbReference>
<dbReference type="SMART" id="SM00931">
    <property type="entry name" value="NOSIC"/>
    <property type="match status" value="1"/>
</dbReference>
<dbReference type="InterPro" id="IPR012976">
    <property type="entry name" value="NOSIC"/>
</dbReference>
<dbReference type="Pfam" id="PF01798">
    <property type="entry name" value="Nop"/>
    <property type="match status" value="1"/>
</dbReference>
<evidence type="ECO:0000256" key="4">
    <source>
        <dbReference type="ARBA" id="ARBA00023242"/>
    </source>
</evidence>
<dbReference type="Gene3D" id="1.10.246.90">
    <property type="entry name" value="Nop domain"/>
    <property type="match status" value="1"/>
</dbReference>
<organism evidence="10 11">
    <name type="scientific">Hanseniaspora opuntiae</name>
    <dbReference type="NCBI Taxonomy" id="211096"/>
    <lineage>
        <taxon>Eukaryota</taxon>
        <taxon>Fungi</taxon>
        <taxon>Dikarya</taxon>
        <taxon>Ascomycota</taxon>
        <taxon>Saccharomycotina</taxon>
        <taxon>Saccharomycetes</taxon>
        <taxon>Saccharomycodales</taxon>
        <taxon>Saccharomycodaceae</taxon>
        <taxon>Hanseniaspora</taxon>
    </lineage>
</organism>
<dbReference type="InterPro" id="IPR042239">
    <property type="entry name" value="Nop_C"/>
</dbReference>
<comment type="similarity">
    <text evidence="2">Belongs to the NOP5/NOP56 family.</text>
</comment>
<evidence type="ECO:0000256" key="5">
    <source>
        <dbReference type="ARBA" id="ARBA00023274"/>
    </source>
</evidence>
<feature type="domain" description="Nop" evidence="9">
    <location>
        <begin position="305"/>
        <end position="423"/>
    </location>
</feature>
<sequence>MSSSDLEYILYEEPTGYAIFKIKNLQDIVNSSSNEVQKQINDFSSFTKVVELQSFTPFKNAVEALLNINDISEGIMNDFLKNFLELNVPSSKKSKNGVVIGISDNKLGPSIKEVFPNLTCISNDFVQDLLRGVRLHSNKLLKSFNSDDATFIEKAQLGLGHAYSRTKVKFNVSKNDNHIIQAIALLDSLDKDINTFAMRAKEWYGWHFPELAKILVDNYSFAKAILFIRDKATINADSLNELVAVLNTTDSTIAEQIIDAARISMGQDLSEIDMENIMVWAERVKSLYEYKQQLTSYLIEKMHTVAPNLSELIGEHIGARLISHAGSLTNLSKQAASTVQILGAEKALFRALKTKGNTPKYGLIYHSGFIGKAASKNKGRIARYLANKCSIASRIDNYSDQPNNVFGTVLRRQVEQRLEFYSTGKATLKNEDAIKEAMSLAGDSEEVVEQKVDAPKRKLDDDEEEEKPKAKKEKKEKKDKKEKKEKKEKKDKKEKKEKKDKKEKKEKKDKK</sequence>
<dbReference type="PANTHER" id="PTHR10894:SF0">
    <property type="entry name" value="NUCLEOLAR PROTEIN 56"/>
    <property type="match status" value="1"/>
</dbReference>
<dbReference type="EMBL" id="LPNL01000003">
    <property type="protein sequence ID" value="OEJ90151.1"/>
    <property type="molecule type" value="Genomic_DNA"/>
</dbReference>
<gene>
    <name evidence="10" type="ORF">AWRI3578_g1192</name>
</gene>
<dbReference type="InterPro" id="IPR045056">
    <property type="entry name" value="Nop56/Nop58"/>
</dbReference>
<accession>A0A1E5RTD8</accession>
<dbReference type="OrthoDB" id="6780543at2759"/>
<dbReference type="AlphaFoldDB" id="A0A1E5RTD8"/>
<comment type="function">
    <text evidence="7">Required for 60S ribosomal subunit synthesis.</text>
</comment>
<evidence type="ECO:0000259" key="9">
    <source>
        <dbReference type="PROSITE" id="PS51358"/>
    </source>
</evidence>
<dbReference type="Proteomes" id="UP000095605">
    <property type="component" value="Unassembled WGS sequence"/>
</dbReference>
<dbReference type="FunFam" id="1.10.246.90:FF:000001">
    <property type="entry name" value="Nucleolar protein 56"/>
    <property type="match status" value="1"/>
</dbReference>
<feature type="region of interest" description="Disordered" evidence="8">
    <location>
        <begin position="440"/>
        <end position="511"/>
    </location>
</feature>
<name>A0A1E5RTD8_9ASCO</name>
<protein>
    <recommendedName>
        <fullName evidence="6">Nucleolar protein 56</fullName>
    </recommendedName>
</protein>
<reference evidence="11" key="1">
    <citation type="journal article" date="2016" name="Genome Announc.">
        <title>Genome sequences of three species of Hanseniaspora isolated from spontaneous wine fermentations.</title>
        <authorList>
            <person name="Sternes P.R."/>
            <person name="Lee D."/>
            <person name="Kutyna D.R."/>
            <person name="Borneman A.R."/>
        </authorList>
    </citation>
    <scope>NUCLEOTIDE SEQUENCE [LARGE SCALE GENOMIC DNA]</scope>
    <source>
        <strain evidence="11">AWRI3578</strain>
    </source>
</reference>
<evidence type="ECO:0000256" key="1">
    <source>
        <dbReference type="ARBA" id="ARBA00004604"/>
    </source>
</evidence>
<keyword evidence="3" id="KW-0690">Ribosome biogenesis</keyword>
<evidence type="ECO:0000313" key="10">
    <source>
        <dbReference type="EMBL" id="OEJ90151.1"/>
    </source>
</evidence>
<evidence type="ECO:0000256" key="2">
    <source>
        <dbReference type="ARBA" id="ARBA00009211"/>
    </source>
</evidence>
<proteinExistence type="inferred from homology"/>
<feature type="compositionally biased region" description="Basic residues" evidence="8">
    <location>
        <begin position="469"/>
        <end position="511"/>
    </location>
</feature>
<dbReference type="InterPro" id="IPR012974">
    <property type="entry name" value="NOP58/56_N"/>
</dbReference>
<evidence type="ECO:0000313" key="11">
    <source>
        <dbReference type="Proteomes" id="UP000095605"/>
    </source>
</evidence>
<dbReference type="PANTHER" id="PTHR10894">
    <property type="entry name" value="NUCLEOLAR PROTEIN 5 NUCLEOLAR PROTEIN NOP5 NOP58"/>
    <property type="match status" value="1"/>
</dbReference>
<dbReference type="FunFam" id="1.10.287.4070:FF:000002">
    <property type="entry name" value="Nucleolar protein 56"/>
    <property type="match status" value="1"/>
</dbReference>
<comment type="caution">
    <text evidence="10">The sequence shown here is derived from an EMBL/GenBank/DDBJ whole genome shotgun (WGS) entry which is preliminary data.</text>
</comment>
<dbReference type="Gene3D" id="1.10.287.4070">
    <property type="match status" value="1"/>
</dbReference>
<keyword evidence="5" id="KW-0687">Ribonucleoprotein</keyword>
<keyword evidence="11" id="KW-1185">Reference proteome</keyword>
<dbReference type="SUPFAM" id="SSF89124">
    <property type="entry name" value="Nop domain"/>
    <property type="match status" value="1"/>
</dbReference>
<dbReference type="InterPro" id="IPR002687">
    <property type="entry name" value="Nop_dom"/>
</dbReference>
<dbReference type="GO" id="GO:0032040">
    <property type="term" value="C:small-subunit processome"/>
    <property type="evidence" value="ECO:0007669"/>
    <property type="project" value="InterPro"/>
</dbReference>
<dbReference type="GO" id="GO:0031428">
    <property type="term" value="C:box C/D methylation guide snoRNP complex"/>
    <property type="evidence" value="ECO:0007669"/>
    <property type="project" value="InterPro"/>
</dbReference>
<evidence type="ECO:0000256" key="8">
    <source>
        <dbReference type="SAM" id="MobiDB-lite"/>
    </source>
</evidence>
<keyword evidence="4" id="KW-0539">Nucleus</keyword>
<dbReference type="Pfam" id="PF08156">
    <property type="entry name" value="NOP5NT"/>
    <property type="match status" value="1"/>
</dbReference>
<feature type="compositionally biased region" description="Basic and acidic residues" evidence="8">
    <location>
        <begin position="448"/>
        <end position="460"/>
    </location>
</feature>
<evidence type="ECO:0000256" key="6">
    <source>
        <dbReference type="ARBA" id="ARBA00040742"/>
    </source>
</evidence>
<evidence type="ECO:0000256" key="7">
    <source>
        <dbReference type="ARBA" id="ARBA00056216"/>
    </source>
</evidence>
<dbReference type="GO" id="GO:0030515">
    <property type="term" value="F:snoRNA binding"/>
    <property type="evidence" value="ECO:0007669"/>
    <property type="project" value="InterPro"/>
</dbReference>
<evidence type="ECO:0000256" key="3">
    <source>
        <dbReference type="ARBA" id="ARBA00022517"/>
    </source>
</evidence>
<dbReference type="InterPro" id="IPR036070">
    <property type="entry name" value="Nop_dom_sf"/>
</dbReference>
<dbReference type="GO" id="GO:0042254">
    <property type="term" value="P:ribosome biogenesis"/>
    <property type="evidence" value="ECO:0007669"/>
    <property type="project" value="UniProtKB-KW"/>
</dbReference>
<comment type="subcellular location">
    <subcellularLocation>
        <location evidence="1">Nucleus</location>
        <location evidence="1">Nucleolus</location>
    </subcellularLocation>
</comment>